<keyword evidence="2 7" id="KW-0349">Heme</keyword>
<dbReference type="InterPro" id="IPR036396">
    <property type="entry name" value="Cyt_P450_sf"/>
</dbReference>
<name>A0A5M3WNA7_9ACTN</name>
<dbReference type="PRINTS" id="PR00385">
    <property type="entry name" value="P450"/>
</dbReference>
<dbReference type="InterPro" id="IPR017972">
    <property type="entry name" value="Cyt_P450_CS"/>
</dbReference>
<evidence type="ECO:0000256" key="6">
    <source>
        <dbReference type="ARBA" id="ARBA00023033"/>
    </source>
</evidence>
<keyword evidence="9" id="KW-1185">Reference proteome</keyword>
<keyword evidence="4 7" id="KW-0560">Oxidoreductase</keyword>
<dbReference type="Proteomes" id="UP000331127">
    <property type="component" value="Unassembled WGS sequence"/>
</dbReference>
<evidence type="ECO:0000256" key="7">
    <source>
        <dbReference type="RuleBase" id="RU000461"/>
    </source>
</evidence>
<evidence type="ECO:0000256" key="4">
    <source>
        <dbReference type="ARBA" id="ARBA00023002"/>
    </source>
</evidence>
<dbReference type="SUPFAM" id="SSF48264">
    <property type="entry name" value="Cytochrome P450"/>
    <property type="match status" value="1"/>
</dbReference>
<evidence type="ECO:0000256" key="3">
    <source>
        <dbReference type="ARBA" id="ARBA00022723"/>
    </source>
</evidence>
<dbReference type="CDD" id="cd11030">
    <property type="entry name" value="CYP105-like"/>
    <property type="match status" value="1"/>
</dbReference>
<dbReference type="GO" id="GO:0005506">
    <property type="term" value="F:iron ion binding"/>
    <property type="evidence" value="ECO:0007669"/>
    <property type="project" value="InterPro"/>
</dbReference>
<evidence type="ECO:0000313" key="8">
    <source>
        <dbReference type="EMBL" id="GES08671.1"/>
    </source>
</evidence>
<dbReference type="Pfam" id="PF00067">
    <property type="entry name" value="p450"/>
    <property type="match status" value="1"/>
</dbReference>
<evidence type="ECO:0000256" key="2">
    <source>
        <dbReference type="ARBA" id="ARBA00022617"/>
    </source>
</evidence>
<comment type="similarity">
    <text evidence="1 7">Belongs to the cytochrome P450 family.</text>
</comment>
<dbReference type="RefSeq" id="WP_218041009.1">
    <property type="nucleotide sequence ID" value="NZ_BAAAHL010000046.1"/>
</dbReference>
<evidence type="ECO:0000313" key="9">
    <source>
        <dbReference type="Proteomes" id="UP000331127"/>
    </source>
</evidence>
<dbReference type="InterPro" id="IPR002397">
    <property type="entry name" value="Cyt_P450_B"/>
</dbReference>
<proteinExistence type="inferred from homology"/>
<dbReference type="InterPro" id="IPR001128">
    <property type="entry name" value="Cyt_P450"/>
</dbReference>
<dbReference type="FunFam" id="1.10.630.10:FF:000018">
    <property type="entry name" value="Cytochrome P450 monooxygenase"/>
    <property type="match status" value="1"/>
</dbReference>
<organism evidence="8 9">
    <name type="scientific">Acrocarpospora macrocephala</name>
    <dbReference type="NCBI Taxonomy" id="150177"/>
    <lineage>
        <taxon>Bacteria</taxon>
        <taxon>Bacillati</taxon>
        <taxon>Actinomycetota</taxon>
        <taxon>Actinomycetes</taxon>
        <taxon>Streptosporangiales</taxon>
        <taxon>Streptosporangiaceae</taxon>
        <taxon>Acrocarpospora</taxon>
    </lineage>
</organism>
<dbReference type="PANTHER" id="PTHR46696">
    <property type="entry name" value="P450, PUTATIVE (EUROFUNG)-RELATED"/>
    <property type="match status" value="1"/>
</dbReference>
<keyword evidence="3 7" id="KW-0479">Metal-binding</keyword>
<keyword evidence="5 7" id="KW-0408">Iron</keyword>
<sequence>MIDTSGTNMLRFPFRPRHGDPLTPRAVSFPDGIGQVELPTGQITWLVSRHEYVRQVLRSPDFSSDFTKPGFPMIRALPQLPDGPPPGMFIRMDGLDHARLRRMLVPEFMIRHIRTLEPLIRETVVGALDAMRAHGAPADLVEWFALPVPSMVICHLLGVPYSDHTFFQERSRVMLAWSTPPQEALAARDEIRDYLDKLVRQRDGGADLISRLAAERVATGEMTADELSGVALLLLVAGHETTSNMIGLSTLALLRNPEQMRRLRAEPESMDDAVEELLRYLSIVRTGLTRAAVADTEIGGQVVKAGEGVIALVSAANHDTAVFAEPGDLDLSRGSHQHMAFGFGVHQCLGQPLARAELRIALTELLTRLPGLALAVDPAEVEYRDALIFGAQRLPVTW</sequence>
<dbReference type="PROSITE" id="PS00086">
    <property type="entry name" value="CYTOCHROME_P450"/>
    <property type="match status" value="1"/>
</dbReference>
<comment type="caution">
    <text evidence="8">The sequence shown here is derived from an EMBL/GenBank/DDBJ whole genome shotgun (WGS) entry which is preliminary data.</text>
</comment>
<evidence type="ECO:0000256" key="1">
    <source>
        <dbReference type="ARBA" id="ARBA00010617"/>
    </source>
</evidence>
<keyword evidence="6 7" id="KW-0503">Monooxygenase</keyword>
<dbReference type="GO" id="GO:0004497">
    <property type="term" value="F:monooxygenase activity"/>
    <property type="evidence" value="ECO:0007669"/>
    <property type="project" value="UniProtKB-KW"/>
</dbReference>
<accession>A0A5M3WNA7</accession>
<dbReference type="Gene3D" id="1.10.630.10">
    <property type="entry name" value="Cytochrome P450"/>
    <property type="match status" value="1"/>
</dbReference>
<dbReference type="PANTHER" id="PTHR46696:SF1">
    <property type="entry name" value="CYTOCHROME P450 YJIB-RELATED"/>
    <property type="match status" value="1"/>
</dbReference>
<evidence type="ECO:0000256" key="5">
    <source>
        <dbReference type="ARBA" id="ARBA00023004"/>
    </source>
</evidence>
<reference evidence="8 9" key="1">
    <citation type="submission" date="2019-10" db="EMBL/GenBank/DDBJ databases">
        <title>Whole genome shotgun sequence of Acrocarpospora macrocephala NBRC 16266.</title>
        <authorList>
            <person name="Ichikawa N."/>
            <person name="Kimura A."/>
            <person name="Kitahashi Y."/>
            <person name="Komaki H."/>
            <person name="Oguchi A."/>
        </authorList>
    </citation>
    <scope>NUCLEOTIDE SEQUENCE [LARGE SCALE GENOMIC DNA]</scope>
    <source>
        <strain evidence="8 9">NBRC 16266</strain>
    </source>
</reference>
<dbReference type="EMBL" id="BLAE01000011">
    <property type="protein sequence ID" value="GES08671.1"/>
    <property type="molecule type" value="Genomic_DNA"/>
</dbReference>
<gene>
    <name evidence="8" type="ORF">Amac_022670</name>
</gene>
<dbReference type="GO" id="GO:0016705">
    <property type="term" value="F:oxidoreductase activity, acting on paired donors, with incorporation or reduction of molecular oxygen"/>
    <property type="evidence" value="ECO:0007669"/>
    <property type="project" value="InterPro"/>
</dbReference>
<dbReference type="AlphaFoldDB" id="A0A5M3WNA7"/>
<dbReference type="GO" id="GO:0020037">
    <property type="term" value="F:heme binding"/>
    <property type="evidence" value="ECO:0007669"/>
    <property type="project" value="InterPro"/>
</dbReference>
<dbReference type="PRINTS" id="PR00359">
    <property type="entry name" value="BP450"/>
</dbReference>
<protein>
    <submittedName>
        <fullName evidence="8">Cytochrome P450</fullName>
    </submittedName>
</protein>